<accession>A0A1X9N5B8</accession>
<feature type="domain" description="3-octaprenyl-4-hydroxybenzoate carboxy-lyase-like Rift-related" evidence="1">
    <location>
        <begin position="175"/>
        <end position="377"/>
    </location>
</feature>
<dbReference type="SUPFAM" id="SSF50475">
    <property type="entry name" value="FMN-binding split barrel"/>
    <property type="match status" value="1"/>
</dbReference>
<dbReference type="PANTHER" id="PTHR30108">
    <property type="entry name" value="3-OCTAPRENYL-4-HYDROXYBENZOATE CARBOXY-LYASE-RELATED"/>
    <property type="match status" value="1"/>
</dbReference>
<dbReference type="Gene3D" id="3.40.1670.10">
    <property type="entry name" value="UbiD C-terminal domain-like"/>
    <property type="match status" value="1"/>
</dbReference>
<gene>
    <name evidence="3" type="ORF">BST96_01680</name>
</gene>
<dbReference type="STRING" id="716816.BST96_01680"/>
<keyword evidence="4" id="KW-1185">Reference proteome</keyword>
<dbReference type="SUPFAM" id="SSF143968">
    <property type="entry name" value="UbiD C-terminal domain-like"/>
    <property type="match status" value="1"/>
</dbReference>
<organism evidence="3 4">
    <name type="scientific">Oceanicoccus sagamiensis</name>
    <dbReference type="NCBI Taxonomy" id="716816"/>
    <lineage>
        <taxon>Bacteria</taxon>
        <taxon>Pseudomonadati</taxon>
        <taxon>Pseudomonadota</taxon>
        <taxon>Gammaproteobacteria</taxon>
        <taxon>Cellvibrionales</taxon>
        <taxon>Spongiibacteraceae</taxon>
        <taxon>Oceanicoccus</taxon>
    </lineage>
</organism>
<sequence length="549" mass="60764">MTKPSAKPNSNADESRRDFISKSLALPVLAASATVVSACAPLAGSQRPGVGTSKLGPYKSLRDYYTALEDRNLVVNMGQYDSSSYEFPGLLYRLVDQFGVPHTPCVAADQVKVDGDWINGKLLANHTANGHTNCIALGIEPDPDCPIRSFKKAREHCMKMYRENKFKYPEIPPKEISREQAPCKEVVLTGDEIDITKFQFIQGNPADAGRYINTATVITSDPELGYNLAIYRCQIKGKDRLMVNSEPGQTGWKMFQAAKKRGEKTVPIALAVGQDPLTWTVSGGQIPIRRTSDPVDEYALAGGLGGQAIEVVKGETTHHMVPAHAEIIIEGEVLLDEMAPEGPYHELFGYMGDKKEENYSMRITSITHRKDPWVVNSFTSVAGGILTAPDNGMILADLQNVFKYTTDFATITGALGTYWISIKKTKPKQAKRMARFLMKVAPIAKVIVIVDDDVDVYNRLEVLNAISTRWRMDTATHIDTYKTLILDPGSLDKKTNVKVIIDATLQLPEEGGVENFPEKNRTNLKQGSPGIFERIDKKYADILFQTDWS</sequence>
<name>A0A1X9N5B8_9GAMM</name>
<evidence type="ECO:0008006" key="5">
    <source>
        <dbReference type="Google" id="ProtNLM"/>
    </source>
</evidence>
<dbReference type="PANTHER" id="PTHR30108:SF17">
    <property type="entry name" value="FERULIC ACID DECARBOXYLASE 1"/>
    <property type="match status" value="1"/>
</dbReference>
<reference evidence="3 4" key="1">
    <citation type="submission" date="2016-11" db="EMBL/GenBank/DDBJ databases">
        <title>Trade-off between light-utilization and light-protection in marine flavobacteria.</title>
        <authorList>
            <person name="Kumagai Y."/>
        </authorList>
    </citation>
    <scope>NUCLEOTIDE SEQUENCE [LARGE SCALE GENOMIC DNA]</scope>
    <source>
        <strain evidence="3 4">NBRC 107125</strain>
    </source>
</reference>
<dbReference type="PROSITE" id="PS51318">
    <property type="entry name" value="TAT"/>
    <property type="match status" value="1"/>
</dbReference>
<protein>
    <recommendedName>
        <fullName evidence="5">UbiD family decarboxylase</fullName>
    </recommendedName>
</protein>
<dbReference type="RefSeq" id="WP_085757018.1">
    <property type="nucleotide sequence ID" value="NZ_CP019343.1"/>
</dbReference>
<dbReference type="AlphaFoldDB" id="A0A1X9N5B8"/>
<dbReference type="KEGG" id="osg:BST96_01680"/>
<dbReference type="Pfam" id="PF20696">
    <property type="entry name" value="UbiD_C"/>
    <property type="match status" value="1"/>
</dbReference>
<dbReference type="GO" id="GO:0005737">
    <property type="term" value="C:cytoplasm"/>
    <property type="evidence" value="ECO:0007669"/>
    <property type="project" value="TreeGrafter"/>
</dbReference>
<dbReference type="GO" id="GO:0016831">
    <property type="term" value="F:carboxy-lyase activity"/>
    <property type="evidence" value="ECO:0007669"/>
    <property type="project" value="InterPro"/>
</dbReference>
<evidence type="ECO:0000259" key="2">
    <source>
        <dbReference type="Pfam" id="PF20696"/>
    </source>
</evidence>
<feature type="domain" description="3-octaprenyl-4-hydroxybenzoate carboxy-lyase-like C-terminal" evidence="2">
    <location>
        <begin position="396"/>
        <end position="503"/>
    </location>
</feature>
<dbReference type="Proteomes" id="UP000193450">
    <property type="component" value="Chromosome"/>
</dbReference>
<dbReference type="InterPro" id="IPR002830">
    <property type="entry name" value="UbiD"/>
</dbReference>
<evidence type="ECO:0000313" key="4">
    <source>
        <dbReference type="Proteomes" id="UP000193450"/>
    </source>
</evidence>
<dbReference type="Pfam" id="PF01977">
    <property type="entry name" value="UbiD"/>
    <property type="match status" value="1"/>
</dbReference>
<dbReference type="EMBL" id="CP019343">
    <property type="protein sequence ID" value="ARN72926.1"/>
    <property type="molecule type" value="Genomic_DNA"/>
</dbReference>
<proteinExistence type="predicted"/>
<evidence type="ECO:0000259" key="1">
    <source>
        <dbReference type="Pfam" id="PF01977"/>
    </source>
</evidence>
<dbReference type="OrthoDB" id="9809841at2"/>
<dbReference type="InterPro" id="IPR006311">
    <property type="entry name" value="TAT_signal"/>
</dbReference>
<evidence type="ECO:0000313" key="3">
    <source>
        <dbReference type="EMBL" id="ARN72926.1"/>
    </source>
</evidence>
<dbReference type="InterPro" id="IPR049381">
    <property type="entry name" value="UbiD-like_C"/>
</dbReference>
<dbReference type="InterPro" id="IPR048304">
    <property type="entry name" value="UbiD_Rift_dom"/>
</dbReference>